<dbReference type="AlphaFoldDB" id="M5C9U8"/>
<protein>
    <submittedName>
        <fullName evidence="2">Similar to polyprotein</fullName>
    </submittedName>
</protein>
<dbReference type="Gene3D" id="3.10.10.10">
    <property type="entry name" value="HIV Type 1 Reverse Transcriptase, subunit A, domain 1"/>
    <property type="match status" value="1"/>
</dbReference>
<dbReference type="Proteomes" id="UP000012065">
    <property type="component" value="Unassembled WGS sequence"/>
</dbReference>
<dbReference type="EMBL" id="CAOJ01015162">
    <property type="protein sequence ID" value="CCO35850.1"/>
    <property type="molecule type" value="Genomic_DNA"/>
</dbReference>
<evidence type="ECO:0000313" key="3">
    <source>
        <dbReference type="Proteomes" id="UP000012065"/>
    </source>
</evidence>
<dbReference type="InterPro" id="IPR043128">
    <property type="entry name" value="Rev_trsase/Diguanyl_cyclase"/>
</dbReference>
<feature type="compositionally biased region" description="Low complexity" evidence="1">
    <location>
        <begin position="396"/>
        <end position="413"/>
    </location>
</feature>
<sequence length="968" mass="108349">MRKLRKARARLRLRGRTPRGPVASVLVRTTPPSCRNTRAANDPYVAWFSLSSLLGDHTGINTRKRNARSPSPTLKAEVAARTDRLRHLQAQIHTEKTELERLAGLFDQSPRTTAQHRARDFTLSIGQQMEDILTTPAENCPLPTPSSLPHSRGDPVIPGFQASGIVLTIADSIVRIMRNGWLTSFSIAMLRDDYCAAIVSRPRKGRTIAFGDEGEEVTFAATTESFDPTLPEDCMSYEQWIQAWRRLLHLIRLYLHETQGERWLIHHTFIDTRPNRAKQWKLWLRYDIAVRRASRSDTRIDPSAFQESIFHDLLPQYTIDTTLNATALANALPLTQGMAQAWVADASVVAETCTPRYRAPNPDRPPDVTFSLNVGRETHGTSMANRSATSTMGPEARASTLPARTAPTPARCADQTNMVPNPAKHDPRKVTTPLIPGTWEVFLRRFNLWHQFSDVPTDLTHGFRIGTSRYLSFTSTPPNHNSSLENAEFVSTAIQKETREGRYSGPFTPKALEELIGPFRSAPLGVVAKSKPGEFRLVQDFSFPREGGVHPSLNSEINSDDFTCEWGFFHNIISIILACPPGTQVATLDVDAAYRQMPVHPDDQIHTVVAWEGKVWLDHCVPFGATSSNGIFGRCGDAMAHLAEAMGMGPVQKWVDDFIFFRYPPSVPGATPRYILQDILDLANHLGWPWKESKTTPFAETFLYLGFEWNLPSRTVLIPLPKREKYANRARQWLAEPKADLATTEILVGSLSHCTQIIKAGPPHLAGLIAFAASFSRAHNSRFQVRTATPRARTDVEWWLDRLSNPCIHHIRPPHPPVNTQLYMDASTSFGIGIIIDGYAAAWKLLPRWRRPGIDIGWAEMAAVEITLAALIGRGTRNSSATFHSDNKGVVFALQAGRSRNEHQNAILMRIREASERYGIDMKTTYIKSSENPADRPSRGIIPPHTSPIHWAFAFPPDLVPEMTRIIL</sequence>
<dbReference type="SUPFAM" id="SSF56672">
    <property type="entry name" value="DNA/RNA polymerases"/>
    <property type="match status" value="1"/>
</dbReference>
<name>M5C9U8_THACB</name>
<feature type="region of interest" description="Disordered" evidence="1">
    <location>
        <begin position="379"/>
        <end position="431"/>
    </location>
</feature>
<evidence type="ECO:0000256" key="1">
    <source>
        <dbReference type="SAM" id="MobiDB-lite"/>
    </source>
</evidence>
<gene>
    <name evidence="2" type="ORF">BN14_09970</name>
</gene>
<comment type="caution">
    <text evidence="2">The sequence shown here is derived from an EMBL/GenBank/DDBJ whole genome shotgun (WGS) entry which is preliminary data.</text>
</comment>
<dbReference type="PANTHER" id="PTHR33050:SF7">
    <property type="entry name" value="RIBONUCLEASE H"/>
    <property type="match status" value="1"/>
</dbReference>
<proteinExistence type="predicted"/>
<dbReference type="InterPro" id="IPR052055">
    <property type="entry name" value="Hepadnavirus_pol/RT"/>
</dbReference>
<accession>M5C9U8</accession>
<organism evidence="2 3">
    <name type="scientific">Thanatephorus cucumeris (strain AG1-IB / isolate 7/3/14)</name>
    <name type="common">Lettuce bottom rot fungus</name>
    <name type="synonym">Rhizoctonia solani</name>
    <dbReference type="NCBI Taxonomy" id="1108050"/>
    <lineage>
        <taxon>Eukaryota</taxon>
        <taxon>Fungi</taxon>
        <taxon>Dikarya</taxon>
        <taxon>Basidiomycota</taxon>
        <taxon>Agaricomycotina</taxon>
        <taxon>Agaricomycetes</taxon>
        <taxon>Cantharellales</taxon>
        <taxon>Ceratobasidiaceae</taxon>
        <taxon>Rhizoctonia</taxon>
        <taxon>Rhizoctonia solani AG-1</taxon>
    </lineage>
</organism>
<reference evidence="2 3" key="1">
    <citation type="journal article" date="2013" name="J. Biotechnol.">
        <title>Establishment and interpretation of the genome sequence of the phytopathogenic fungus Rhizoctonia solani AG1-IB isolate 7/3/14.</title>
        <authorList>
            <person name="Wibberg D.W."/>
            <person name="Jelonek L.J."/>
            <person name="Rupp O.R."/>
            <person name="Hennig M.H."/>
            <person name="Eikmeyer F.E."/>
            <person name="Goesmann A.G."/>
            <person name="Hartmann A.H."/>
            <person name="Borriss R.B."/>
            <person name="Grosch R.G."/>
            <person name="Puehler A.P."/>
            <person name="Schlueter A.S."/>
        </authorList>
    </citation>
    <scope>NUCLEOTIDE SEQUENCE [LARGE SCALE GENOMIC DNA]</scope>
    <source>
        <strain evidence="3">AG1-IB / isolate 7/3/14</strain>
    </source>
</reference>
<dbReference type="PANTHER" id="PTHR33050">
    <property type="entry name" value="REVERSE TRANSCRIPTASE DOMAIN-CONTAINING PROTEIN"/>
    <property type="match status" value="1"/>
</dbReference>
<dbReference type="HOGENOM" id="CLU_306124_0_0_1"/>
<dbReference type="Gene3D" id="3.30.70.270">
    <property type="match status" value="1"/>
</dbReference>
<dbReference type="InterPro" id="IPR043502">
    <property type="entry name" value="DNA/RNA_pol_sf"/>
</dbReference>
<feature type="compositionally biased region" description="Polar residues" evidence="1">
    <location>
        <begin position="380"/>
        <end position="392"/>
    </location>
</feature>
<evidence type="ECO:0000313" key="2">
    <source>
        <dbReference type="EMBL" id="CCO35850.1"/>
    </source>
</evidence>